<sequence length="418" mass="43790">MTRRPLPESLCVRPAARSAPIEVAAPVVRGSPAYWRISVALFAAGFATFSLLYCVQPLLPMFADEFGIGAAQSSLALSVSTGSLALSIFVVGAFSDRFRRRHLMFVSIALAAAFNLLAAALPTWNGILAARALEGLALGGVPAVAMAYLAEEIHPNALGLAMGVYVGGTAFGGMVGRVGMSVMSELFSWRSAMLTIGAIDLAVAVLFAALLPASRRFVARSTLNFVEQAALWRRHLADNRMRMLFAVGCLIMGVFVSVYNYAAFRLMAPPFALSAAQTGLIFGAYVFGIVSSSSAGALADRVGRGPVLLCGTLLTAAGLACSLAGELALVIVGIVTLTIGFFVTHAVASGWVGHCARVGRSHASALYLLAYYLGSSILGSASGWCWQTAGWTGVASFCAVLLTLCIIIAILLHRLSER</sequence>
<proteinExistence type="inferred from homology"/>
<feature type="transmembrane region" description="Helical" evidence="8">
    <location>
        <begin position="157"/>
        <end position="180"/>
    </location>
</feature>
<keyword evidence="11" id="KW-1185">Reference proteome</keyword>
<dbReference type="PANTHER" id="PTHR43271">
    <property type="entry name" value="BLL2771 PROTEIN"/>
    <property type="match status" value="1"/>
</dbReference>
<evidence type="ECO:0000256" key="6">
    <source>
        <dbReference type="ARBA" id="ARBA00022989"/>
    </source>
</evidence>
<evidence type="ECO:0000256" key="1">
    <source>
        <dbReference type="ARBA" id="ARBA00004651"/>
    </source>
</evidence>
<gene>
    <name evidence="10" type="ORF">SAMN06295900_1288</name>
</gene>
<dbReference type="Pfam" id="PF07690">
    <property type="entry name" value="MFS_1"/>
    <property type="match status" value="1"/>
</dbReference>
<evidence type="ECO:0000256" key="8">
    <source>
        <dbReference type="SAM" id="Phobius"/>
    </source>
</evidence>
<evidence type="ECO:0000256" key="2">
    <source>
        <dbReference type="ARBA" id="ARBA00008335"/>
    </source>
</evidence>
<feature type="transmembrane region" description="Helical" evidence="8">
    <location>
        <begin position="365"/>
        <end position="384"/>
    </location>
</feature>
<dbReference type="EMBL" id="FXAH01000028">
    <property type="protein sequence ID" value="SMF82845.1"/>
    <property type="molecule type" value="Genomic_DNA"/>
</dbReference>
<dbReference type="OrthoDB" id="63984at2"/>
<keyword evidence="3" id="KW-0813">Transport</keyword>
<feature type="transmembrane region" description="Helical" evidence="8">
    <location>
        <begin position="127"/>
        <end position="150"/>
    </location>
</feature>
<dbReference type="GO" id="GO:0022857">
    <property type="term" value="F:transmembrane transporter activity"/>
    <property type="evidence" value="ECO:0007669"/>
    <property type="project" value="InterPro"/>
</dbReference>
<feature type="transmembrane region" description="Helical" evidence="8">
    <location>
        <begin position="103"/>
        <end position="121"/>
    </location>
</feature>
<keyword evidence="4" id="KW-1003">Cell membrane</keyword>
<feature type="domain" description="Major facilitator superfamily (MFS) profile" evidence="9">
    <location>
        <begin position="33"/>
        <end position="417"/>
    </location>
</feature>
<feature type="transmembrane region" description="Helical" evidence="8">
    <location>
        <begin position="243"/>
        <end position="262"/>
    </location>
</feature>
<evidence type="ECO:0000256" key="7">
    <source>
        <dbReference type="ARBA" id="ARBA00023136"/>
    </source>
</evidence>
<dbReference type="InterPro" id="IPR011701">
    <property type="entry name" value="MFS"/>
</dbReference>
<dbReference type="PROSITE" id="PS50850">
    <property type="entry name" value="MFS"/>
    <property type="match status" value="1"/>
</dbReference>
<dbReference type="SUPFAM" id="SSF103473">
    <property type="entry name" value="MFS general substrate transporter"/>
    <property type="match status" value="1"/>
</dbReference>
<keyword evidence="7 8" id="KW-0472">Membrane</keyword>
<evidence type="ECO:0000256" key="3">
    <source>
        <dbReference type="ARBA" id="ARBA00022448"/>
    </source>
</evidence>
<comment type="subcellular location">
    <subcellularLocation>
        <location evidence="1">Cell membrane</location>
        <topology evidence="1">Multi-pass membrane protein</topology>
    </subcellularLocation>
</comment>
<evidence type="ECO:0000313" key="11">
    <source>
        <dbReference type="Proteomes" id="UP000192911"/>
    </source>
</evidence>
<dbReference type="Gene3D" id="1.20.1250.20">
    <property type="entry name" value="MFS general substrate transporter like domains"/>
    <property type="match status" value="1"/>
</dbReference>
<feature type="transmembrane region" description="Helical" evidence="8">
    <location>
        <begin position="274"/>
        <end position="299"/>
    </location>
</feature>
<dbReference type="CDD" id="cd17324">
    <property type="entry name" value="MFS_NepI_like"/>
    <property type="match status" value="1"/>
</dbReference>
<dbReference type="RefSeq" id="WP_085230831.1">
    <property type="nucleotide sequence ID" value="NZ_BSQD01000025.1"/>
</dbReference>
<dbReference type="GO" id="GO:0005886">
    <property type="term" value="C:plasma membrane"/>
    <property type="evidence" value="ECO:0007669"/>
    <property type="project" value="UniProtKB-SubCell"/>
</dbReference>
<dbReference type="STRING" id="28094.SAMN06295900_1288"/>
<keyword evidence="6 8" id="KW-1133">Transmembrane helix</keyword>
<evidence type="ECO:0000256" key="5">
    <source>
        <dbReference type="ARBA" id="ARBA00022692"/>
    </source>
</evidence>
<evidence type="ECO:0000313" key="10">
    <source>
        <dbReference type="EMBL" id="SMF82845.1"/>
    </source>
</evidence>
<evidence type="ECO:0000259" key="9">
    <source>
        <dbReference type="PROSITE" id="PS50850"/>
    </source>
</evidence>
<feature type="transmembrane region" description="Helical" evidence="8">
    <location>
        <begin position="331"/>
        <end position="353"/>
    </location>
</feature>
<reference evidence="11" key="1">
    <citation type="submission" date="2017-04" db="EMBL/GenBank/DDBJ databases">
        <authorList>
            <person name="Varghese N."/>
            <person name="Submissions S."/>
        </authorList>
    </citation>
    <scope>NUCLEOTIDE SEQUENCE [LARGE SCALE GENOMIC DNA]</scope>
    <source>
        <strain evidence="11">Ballard 720</strain>
    </source>
</reference>
<dbReference type="AlphaFoldDB" id="A0A1X7HAJ9"/>
<feature type="transmembrane region" description="Helical" evidence="8">
    <location>
        <begin position="390"/>
        <end position="412"/>
    </location>
</feature>
<accession>A0A1X7HAJ9</accession>
<comment type="similarity">
    <text evidence="2">Belongs to the major facilitator superfamily.</text>
</comment>
<protein>
    <submittedName>
        <fullName evidence="10">MFS transporter, YNFM family, putative membrane transport protein</fullName>
    </submittedName>
</protein>
<name>A0A1X7HAJ9_TRICW</name>
<dbReference type="InterPro" id="IPR036259">
    <property type="entry name" value="MFS_trans_sf"/>
</dbReference>
<organism evidence="10 11">
    <name type="scientific">Trinickia caryophylli</name>
    <name type="common">Paraburkholderia caryophylli</name>
    <dbReference type="NCBI Taxonomy" id="28094"/>
    <lineage>
        <taxon>Bacteria</taxon>
        <taxon>Pseudomonadati</taxon>
        <taxon>Pseudomonadota</taxon>
        <taxon>Betaproteobacteria</taxon>
        <taxon>Burkholderiales</taxon>
        <taxon>Burkholderiaceae</taxon>
        <taxon>Trinickia</taxon>
    </lineage>
</organism>
<feature type="transmembrane region" description="Helical" evidence="8">
    <location>
        <begin position="306"/>
        <end position="325"/>
    </location>
</feature>
<evidence type="ECO:0000256" key="4">
    <source>
        <dbReference type="ARBA" id="ARBA00022475"/>
    </source>
</evidence>
<dbReference type="InterPro" id="IPR020846">
    <property type="entry name" value="MFS_dom"/>
</dbReference>
<feature type="transmembrane region" description="Helical" evidence="8">
    <location>
        <begin position="39"/>
        <end position="59"/>
    </location>
</feature>
<keyword evidence="5 8" id="KW-0812">Transmembrane</keyword>
<dbReference type="GeneID" id="95550963"/>
<feature type="transmembrane region" description="Helical" evidence="8">
    <location>
        <begin position="192"/>
        <end position="211"/>
    </location>
</feature>
<dbReference type="Proteomes" id="UP000192911">
    <property type="component" value="Unassembled WGS sequence"/>
</dbReference>
<dbReference type="PANTHER" id="PTHR43271:SF1">
    <property type="entry name" value="INNER MEMBRANE TRANSPORT PROTEIN YNFM"/>
    <property type="match status" value="1"/>
</dbReference>
<feature type="transmembrane region" description="Helical" evidence="8">
    <location>
        <begin position="71"/>
        <end position="91"/>
    </location>
</feature>